<dbReference type="GO" id="GO:0016077">
    <property type="term" value="P:sno(s)RNA catabolic process"/>
    <property type="evidence" value="ECO:0007669"/>
    <property type="project" value="TreeGrafter"/>
</dbReference>
<dbReference type="AlphaFoldDB" id="A0A2T7NSQ6"/>
<dbReference type="GO" id="GO:0009117">
    <property type="term" value="P:nucleotide metabolic process"/>
    <property type="evidence" value="ECO:0007669"/>
    <property type="project" value="UniProtKB-KW"/>
</dbReference>
<dbReference type="InterPro" id="IPR015797">
    <property type="entry name" value="NUDIX_hydrolase-like_dom_sf"/>
</dbReference>
<evidence type="ECO:0000256" key="16">
    <source>
        <dbReference type="ARBA" id="ARBA00047875"/>
    </source>
</evidence>
<keyword evidence="20" id="KW-1185">Reference proteome</keyword>
<sequence>MENSNWGQLSKFEKFGRPGDDEMSFVPIDYDYLSALMQVRFDGLFGFPGGLVEPEENPVDGLNREMAEEIGLDVFGIVRVPLFTMGDGVRGFPAFLSGHFAGSARQELILGLRHVKLLSEDELNAAIVSSNKFLSQMIVKK</sequence>
<protein>
    <recommendedName>
        <fullName evidence="10">U8 snoRNA-decapping enzyme</fullName>
        <ecNumber evidence="9">3.6.1.64</ecNumber>
    </recommendedName>
    <alternativeName>
        <fullName evidence="13">IDP phosphatase</fullName>
    </alternativeName>
    <alternativeName>
        <fullName evidence="11">Inosine diphosphate phosphatase</fullName>
    </alternativeName>
    <alternativeName>
        <fullName evidence="12">Nucleoside diphosphate-linked moiety X motif 16</fullName>
    </alternativeName>
    <alternativeName>
        <fullName evidence="14">m7GpppN-mRNA hydrolase</fullName>
    </alternativeName>
</protein>
<evidence type="ECO:0000256" key="10">
    <source>
        <dbReference type="ARBA" id="ARBA00039871"/>
    </source>
</evidence>
<organism evidence="19 20">
    <name type="scientific">Pomacea canaliculata</name>
    <name type="common">Golden apple snail</name>
    <dbReference type="NCBI Taxonomy" id="400727"/>
    <lineage>
        <taxon>Eukaryota</taxon>
        <taxon>Metazoa</taxon>
        <taxon>Spiralia</taxon>
        <taxon>Lophotrochozoa</taxon>
        <taxon>Mollusca</taxon>
        <taxon>Gastropoda</taxon>
        <taxon>Caenogastropoda</taxon>
        <taxon>Architaenioglossa</taxon>
        <taxon>Ampullarioidea</taxon>
        <taxon>Ampullariidae</taxon>
        <taxon>Pomacea</taxon>
    </lineage>
</organism>
<reference evidence="19 20" key="1">
    <citation type="submission" date="2018-04" db="EMBL/GenBank/DDBJ databases">
        <title>The genome of golden apple snail Pomacea canaliculata provides insight into stress tolerance and invasive adaptation.</title>
        <authorList>
            <person name="Liu C."/>
            <person name="Liu B."/>
            <person name="Ren Y."/>
            <person name="Zhang Y."/>
            <person name="Wang H."/>
            <person name="Li S."/>
            <person name="Jiang F."/>
            <person name="Yin L."/>
            <person name="Zhang G."/>
            <person name="Qian W."/>
            <person name="Fan W."/>
        </authorList>
    </citation>
    <scope>NUCLEOTIDE SEQUENCE [LARGE SCALE GENOMIC DNA]</scope>
    <source>
        <strain evidence="19">SZHN2017</strain>
        <tissue evidence="19">Muscle</tissue>
    </source>
</reference>
<evidence type="ECO:0000256" key="5">
    <source>
        <dbReference type="ARBA" id="ARBA00022884"/>
    </source>
</evidence>
<dbReference type="GO" id="GO:1990003">
    <property type="term" value="F:IDP phosphatase activity"/>
    <property type="evidence" value="ECO:0007669"/>
    <property type="project" value="UniProtKB-EC"/>
</dbReference>
<evidence type="ECO:0000256" key="8">
    <source>
        <dbReference type="ARBA" id="ARBA00038173"/>
    </source>
</evidence>
<dbReference type="GO" id="GO:0006402">
    <property type="term" value="P:mRNA catabolic process"/>
    <property type="evidence" value="ECO:0007669"/>
    <property type="project" value="TreeGrafter"/>
</dbReference>
<dbReference type="OrthoDB" id="5950381at2759"/>
<evidence type="ECO:0000256" key="15">
    <source>
        <dbReference type="ARBA" id="ARBA00047661"/>
    </source>
</evidence>
<keyword evidence="7" id="KW-0539">Nucleus</keyword>
<dbReference type="Gene3D" id="3.90.79.10">
    <property type="entry name" value="Nucleoside Triphosphate Pyrophosphohydrolase"/>
    <property type="match status" value="2"/>
</dbReference>
<dbReference type="GO" id="GO:0005730">
    <property type="term" value="C:nucleolus"/>
    <property type="evidence" value="ECO:0007669"/>
    <property type="project" value="UniProtKB-SubCell"/>
</dbReference>
<evidence type="ECO:0000256" key="1">
    <source>
        <dbReference type="ARBA" id="ARBA00001941"/>
    </source>
</evidence>
<dbReference type="InterPro" id="IPR000086">
    <property type="entry name" value="NUDIX_hydrolase_dom"/>
</dbReference>
<evidence type="ECO:0000256" key="11">
    <source>
        <dbReference type="ARBA" id="ARBA00041450"/>
    </source>
</evidence>
<comment type="catalytic activity">
    <reaction evidence="15">
        <text>a 5'-end (N(7)-methyl 5'-triphosphoguanosine)-ribonucleoside in mRNA + H2O = N(7)-methyl-GDP + a 5'-end phospho-ribonucleoside in mRNA + 2 H(+)</text>
        <dbReference type="Rhea" id="RHEA:67484"/>
        <dbReference type="Rhea" id="RHEA-COMP:15692"/>
        <dbReference type="Rhea" id="RHEA-COMP:17167"/>
        <dbReference type="ChEBI" id="CHEBI:15377"/>
        <dbReference type="ChEBI" id="CHEBI:15378"/>
        <dbReference type="ChEBI" id="CHEBI:63714"/>
        <dbReference type="ChEBI" id="CHEBI:138282"/>
        <dbReference type="ChEBI" id="CHEBI:156461"/>
        <dbReference type="EC" id="3.6.1.62"/>
    </reaction>
    <physiologicalReaction direction="left-to-right" evidence="15">
        <dbReference type="Rhea" id="RHEA:67485"/>
    </physiologicalReaction>
</comment>
<evidence type="ECO:0000256" key="6">
    <source>
        <dbReference type="ARBA" id="ARBA00023080"/>
    </source>
</evidence>
<evidence type="ECO:0000313" key="20">
    <source>
        <dbReference type="Proteomes" id="UP000245119"/>
    </source>
</evidence>
<dbReference type="PROSITE" id="PS00893">
    <property type="entry name" value="NUDIX_BOX"/>
    <property type="match status" value="1"/>
</dbReference>
<proteinExistence type="inferred from homology"/>
<evidence type="ECO:0000256" key="3">
    <source>
        <dbReference type="ARBA" id="ARBA00004642"/>
    </source>
</evidence>
<evidence type="ECO:0000256" key="12">
    <source>
        <dbReference type="ARBA" id="ARBA00041656"/>
    </source>
</evidence>
<comment type="catalytic activity">
    <reaction evidence="17">
        <text>dIDP + H2O = dIMP + phosphate + H(+)</text>
        <dbReference type="Rhea" id="RHEA:35211"/>
        <dbReference type="ChEBI" id="CHEBI:15377"/>
        <dbReference type="ChEBI" id="CHEBI:15378"/>
        <dbReference type="ChEBI" id="CHEBI:43474"/>
        <dbReference type="ChEBI" id="CHEBI:61194"/>
        <dbReference type="ChEBI" id="CHEBI:62286"/>
        <dbReference type="EC" id="3.6.1.64"/>
    </reaction>
    <physiologicalReaction direction="left-to-right" evidence="17">
        <dbReference type="Rhea" id="RHEA:35212"/>
    </physiologicalReaction>
</comment>
<dbReference type="Pfam" id="PF22327">
    <property type="entry name" value="Nudt16-like"/>
    <property type="match status" value="1"/>
</dbReference>
<dbReference type="GO" id="GO:0140933">
    <property type="term" value="F:5'-(N(7)-methylguanosine 5'-triphospho)-[mRNA] hydrolase activity"/>
    <property type="evidence" value="ECO:0007669"/>
    <property type="project" value="UniProtKB-EC"/>
</dbReference>
<dbReference type="GO" id="GO:0030515">
    <property type="term" value="F:snoRNA binding"/>
    <property type="evidence" value="ECO:0007669"/>
    <property type="project" value="TreeGrafter"/>
</dbReference>
<comment type="similarity">
    <text evidence="8">Belongs to the Nudix hydrolase family. NUDT16 subfamily.</text>
</comment>
<dbReference type="GO" id="GO:1990174">
    <property type="term" value="F:phosphodiesterase decapping endonuclease activity"/>
    <property type="evidence" value="ECO:0007669"/>
    <property type="project" value="TreeGrafter"/>
</dbReference>
<comment type="caution">
    <text evidence="19">The sequence shown here is derived from an EMBL/GenBank/DDBJ whole genome shotgun (WGS) entry which is preliminary data.</text>
</comment>
<dbReference type="PANTHER" id="PTHR31699">
    <property type="entry name" value="NUDIX T16 FAMILY MEMBER"/>
    <property type="match status" value="1"/>
</dbReference>
<evidence type="ECO:0000256" key="14">
    <source>
        <dbReference type="ARBA" id="ARBA00043162"/>
    </source>
</evidence>
<evidence type="ECO:0000256" key="7">
    <source>
        <dbReference type="ARBA" id="ARBA00023242"/>
    </source>
</evidence>
<keyword evidence="4" id="KW-0378">Hydrolase</keyword>
<dbReference type="Proteomes" id="UP000245119">
    <property type="component" value="Linkage Group LG9"/>
</dbReference>
<evidence type="ECO:0000256" key="13">
    <source>
        <dbReference type="ARBA" id="ARBA00042015"/>
    </source>
</evidence>
<feature type="domain" description="Nudix hydrolase" evidence="18">
    <location>
        <begin position="18"/>
        <end position="141"/>
    </location>
</feature>
<evidence type="ECO:0000313" key="19">
    <source>
        <dbReference type="EMBL" id="PVD24211.1"/>
    </source>
</evidence>
<evidence type="ECO:0000256" key="9">
    <source>
        <dbReference type="ARBA" id="ARBA00038899"/>
    </source>
</evidence>
<keyword evidence="6" id="KW-0546">Nucleotide metabolism</keyword>
<dbReference type="EMBL" id="PZQS01000009">
    <property type="protein sequence ID" value="PVD24211.1"/>
    <property type="molecule type" value="Genomic_DNA"/>
</dbReference>
<accession>A0A2T7NSQ6</accession>
<dbReference type="GO" id="GO:0005654">
    <property type="term" value="C:nucleoplasm"/>
    <property type="evidence" value="ECO:0007669"/>
    <property type="project" value="UniProtKB-SubCell"/>
</dbReference>
<evidence type="ECO:0000259" key="18">
    <source>
        <dbReference type="PROSITE" id="PS51462"/>
    </source>
</evidence>
<evidence type="ECO:0000256" key="17">
    <source>
        <dbReference type="ARBA" id="ARBA00048945"/>
    </source>
</evidence>
<gene>
    <name evidence="19" type="ORF">C0Q70_14681</name>
</gene>
<dbReference type="EC" id="3.6.1.64" evidence="9"/>
<comment type="cofactor">
    <cofactor evidence="1">
        <name>Co(2+)</name>
        <dbReference type="ChEBI" id="CHEBI:48828"/>
    </cofactor>
</comment>
<dbReference type="InterPro" id="IPR054754">
    <property type="entry name" value="NudT16"/>
</dbReference>
<dbReference type="PANTHER" id="PTHR31699:SF1">
    <property type="entry name" value="U8 SNORNA-DECAPPING ENZYME"/>
    <property type="match status" value="1"/>
</dbReference>
<evidence type="ECO:0000256" key="2">
    <source>
        <dbReference type="ARBA" id="ARBA00004604"/>
    </source>
</evidence>
<keyword evidence="5" id="KW-0694">RNA-binding</keyword>
<name>A0A2T7NSQ6_POMCA</name>
<evidence type="ECO:0000256" key="4">
    <source>
        <dbReference type="ARBA" id="ARBA00022801"/>
    </source>
</evidence>
<dbReference type="PROSITE" id="PS51462">
    <property type="entry name" value="NUDIX"/>
    <property type="match status" value="1"/>
</dbReference>
<dbReference type="InterPro" id="IPR020084">
    <property type="entry name" value="NUDIX_hydrolase_CS"/>
</dbReference>
<dbReference type="SUPFAM" id="SSF55811">
    <property type="entry name" value="Nudix"/>
    <property type="match status" value="1"/>
</dbReference>
<comment type="catalytic activity">
    <reaction evidence="16">
        <text>IDP + H2O = IMP + phosphate + H(+)</text>
        <dbReference type="Rhea" id="RHEA:35207"/>
        <dbReference type="ChEBI" id="CHEBI:15377"/>
        <dbReference type="ChEBI" id="CHEBI:15378"/>
        <dbReference type="ChEBI" id="CHEBI:43474"/>
        <dbReference type="ChEBI" id="CHEBI:58053"/>
        <dbReference type="ChEBI" id="CHEBI:58280"/>
        <dbReference type="EC" id="3.6.1.64"/>
    </reaction>
    <physiologicalReaction direction="left-to-right" evidence="16">
        <dbReference type="Rhea" id="RHEA:35208"/>
    </physiologicalReaction>
</comment>
<comment type="subcellular location">
    <subcellularLocation>
        <location evidence="2">Nucleus</location>
        <location evidence="2">Nucleolus</location>
    </subcellularLocation>
    <subcellularLocation>
        <location evidence="3">Nucleus</location>
        <location evidence="3">Nucleoplasm</location>
    </subcellularLocation>
</comment>